<evidence type="ECO:0000256" key="9">
    <source>
        <dbReference type="RuleBase" id="RU362125"/>
    </source>
</evidence>
<dbReference type="Gene3D" id="1.10.540.10">
    <property type="entry name" value="Acyl-CoA dehydrogenase/oxidase, N-terminal domain"/>
    <property type="match status" value="1"/>
</dbReference>
<dbReference type="PANTHER" id="PTHR43884">
    <property type="entry name" value="ACYL-COA DEHYDROGENASE"/>
    <property type="match status" value="1"/>
</dbReference>
<dbReference type="AlphaFoldDB" id="A0A151X2Z5"/>
<dbReference type="Pfam" id="PF00441">
    <property type="entry name" value="Acyl-CoA_dh_1"/>
    <property type="match status" value="1"/>
</dbReference>
<dbReference type="EMBL" id="KQ982566">
    <property type="protein sequence ID" value="KYQ54753.1"/>
    <property type="molecule type" value="Genomic_DNA"/>
</dbReference>
<dbReference type="Pfam" id="PF02771">
    <property type="entry name" value="Acyl-CoA_dh_N"/>
    <property type="match status" value="1"/>
</dbReference>
<feature type="domain" description="Acyl-CoA dehydrogenase/oxidase N-terminal" evidence="12">
    <location>
        <begin position="108"/>
        <end position="187"/>
    </location>
</feature>
<keyword evidence="15" id="KW-1185">Reference proteome</keyword>
<evidence type="ECO:0000259" key="13">
    <source>
        <dbReference type="Pfam" id="PF21343"/>
    </source>
</evidence>
<evidence type="ECO:0000256" key="6">
    <source>
        <dbReference type="ARBA" id="ARBA00022946"/>
    </source>
</evidence>
<evidence type="ECO:0000256" key="5">
    <source>
        <dbReference type="ARBA" id="ARBA00022827"/>
    </source>
</evidence>
<feature type="domain" description="ACAD9/ACADV-like C-terminal" evidence="13">
    <location>
        <begin position="500"/>
        <end position="618"/>
    </location>
</feature>
<dbReference type="SUPFAM" id="SSF47203">
    <property type="entry name" value="Acyl-CoA dehydrogenase C-terminal domain-like"/>
    <property type="match status" value="1"/>
</dbReference>
<dbReference type="SUPFAM" id="SSF56645">
    <property type="entry name" value="Acyl-CoA dehydrogenase NM domain-like"/>
    <property type="match status" value="1"/>
</dbReference>
<dbReference type="Pfam" id="PF02770">
    <property type="entry name" value="Acyl-CoA_dh_M"/>
    <property type="match status" value="1"/>
</dbReference>
<accession>A0A151X2Z5</accession>
<dbReference type="STRING" id="64791.A0A151X2Z5"/>
<comment type="cofactor">
    <cofactor evidence="1 9">
        <name>FAD</name>
        <dbReference type="ChEBI" id="CHEBI:57692"/>
    </cofactor>
</comment>
<feature type="domain" description="Acyl-CoA oxidase/dehydrogenase middle" evidence="11">
    <location>
        <begin position="192"/>
        <end position="291"/>
    </location>
</feature>
<dbReference type="InterPro" id="IPR013786">
    <property type="entry name" value="AcylCoA_DH/ox_N"/>
</dbReference>
<evidence type="ECO:0000259" key="12">
    <source>
        <dbReference type="Pfam" id="PF02771"/>
    </source>
</evidence>
<name>A0A151X2Z5_9HYME</name>
<dbReference type="InterPro" id="IPR006091">
    <property type="entry name" value="Acyl-CoA_Oxase/DH_mid-dom"/>
</dbReference>
<gene>
    <name evidence="14" type="ORF">ALC60_06355</name>
</gene>
<dbReference type="GO" id="GO:0006631">
    <property type="term" value="P:fatty acid metabolic process"/>
    <property type="evidence" value="ECO:0007669"/>
    <property type="project" value="UniProtKB-ARBA"/>
</dbReference>
<dbReference type="InterPro" id="IPR036250">
    <property type="entry name" value="AcylCo_DH-like_C"/>
</dbReference>
<dbReference type="InterPro" id="IPR049448">
    <property type="entry name" value="ACAD9/ACADV-like_C"/>
</dbReference>
<dbReference type="InterPro" id="IPR046373">
    <property type="entry name" value="Acyl-CoA_Oxase/DH_mid-dom_sf"/>
</dbReference>
<dbReference type="Pfam" id="PF21343">
    <property type="entry name" value="ACAD9-ACADV_C"/>
    <property type="match status" value="1"/>
</dbReference>
<sequence>MLARRLLYRKQLWHASCVCMPIRHTQNQRVSQHVLDTLNLEIRLPAPLEKQPQRKPFAKNLFLAVFDHEFMYYPEPQTKDRHQSFFEWLQPIEKYMSKCLEDPQSVRKEDILAHLKELGVFRACIDEQHLGLNLNHSESAKLVEVLSCFPWLGCYMVKNNIQPVQIISTLASEEQKAKYLPRIAAGELIPTICFTEPGNGINVHNIISTAVNSESDAHWSLNGEKTFVVNGHDANLFLVFCHCGHCRTLSDTEGFLSILLVERDFGGVTIKDFKNLVGLQNSPVNTVIFKDTKVPKENLLGNLKSGSSILVDVLSPGNRNLAPQAVGTLKTFTKMLTTHILQRKHLDKNMHEYESVKEIIGKTASTLYSMESMLYYTTGIMDTFESQDCMLEKAMVETYCTSECVARIYEGLQLIGAQSYLRENPYIRIFEDALSYILFDGYNIECNTYIALLGIQHMGKNLRDHIFKLRNPYFFPEYLLKWIMGKEYQVQLKLADHLHPSLASSSVQLEKCITRLHTVAVLLLERHGIAVPERQMELRRVGELVTRTFALITVLARASRAYCIGLRNHNQDRHLANSFAILSIDRVQTLADEIVSGKWNNGDTFNKEVAELMYSKKDYFAEHPLNRTY</sequence>
<keyword evidence="6" id="KW-0809">Transit peptide</keyword>
<comment type="subcellular location">
    <subcellularLocation>
        <location evidence="2">Mitochondrion</location>
    </subcellularLocation>
</comment>
<keyword evidence="8" id="KW-0496">Mitochondrion</keyword>
<evidence type="ECO:0000256" key="7">
    <source>
        <dbReference type="ARBA" id="ARBA00023002"/>
    </source>
</evidence>
<evidence type="ECO:0000313" key="15">
    <source>
        <dbReference type="Proteomes" id="UP000075809"/>
    </source>
</evidence>
<dbReference type="GO" id="GO:0005739">
    <property type="term" value="C:mitochondrion"/>
    <property type="evidence" value="ECO:0007669"/>
    <property type="project" value="UniProtKB-SubCell"/>
</dbReference>
<evidence type="ECO:0000259" key="11">
    <source>
        <dbReference type="Pfam" id="PF02770"/>
    </source>
</evidence>
<dbReference type="GO" id="GO:0003995">
    <property type="term" value="F:acyl-CoA dehydrogenase activity"/>
    <property type="evidence" value="ECO:0007669"/>
    <property type="project" value="TreeGrafter"/>
</dbReference>
<keyword evidence="7 9" id="KW-0560">Oxidoreductase</keyword>
<dbReference type="Proteomes" id="UP000075809">
    <property type="component" value="Unassembled WGS sequence"/>
</dbReference>
<keyword evidence="5 9" id="KW-0274">FAD</keyword>
<dbReference type="InterPro" id="IPR037069">
    <property type="entry name" value="AcylCoA_DH/ox_N_sf"/>
</dbReference>
<feature type="domain" description="Acyl-CoA dehydrogenase/oxidase C-terminal" evidence="10">
    <location>
        <begin position="320"/>
        <end position="442"/>
    </location>
</feature>
<evidence type="ECO:0000313" key="14">
    <source>
        <dbReference type="EMBL" id="KYQ54753.1"/>
    </source>
</evidence>
<evidence type="ECO:0000259" key="10">
    <source>
        <dbReference type="Pfam" id="PF00441"/>
    </source>
</evidence>
<evidence type="ECO:0000256" key="8">
    <source>
        <dbReference type="ARBA" id="ARBA00023128"/>
    </source>
</evidence>
<evidence type="ECO:0000256" key="3">
    <source>
        <dbReference type="ARBA" id="ARBA00009347"/>
    </source>
</evidence>
<proteinExistence type="inferred from homology"/>
<dbReference type="Gene3D" id="2.40.110.10">
    <property type="entry name" value="Butyryl-CoA Dehydrogenase, subunit A, domain 2"/>
    <property type="match status" value="1"/>
</dbReference>
<dbReference type="InterPro" id="IPR009100">
    <property type="entry name" value="AcylCoA_DH/oxidase_NM_dom_sf"/>
</dbReference>
<evidence type="ECO:0000256" key="1">
    <source>
        <dbReference type="ARBA" id="ARBA00001974"/>
    </source>
</evidence>
<keyword evidence="4 9" id="KW-0285">Flavoprotein</keyword>
<protein>
    <submittedName>
        <fullName evidence="14">Acyl-CoA dehydrogenase family member 9, mitochondrial</fullName>
    </submittedName>
</protein>
<comment type="similarity">
    <text evidence="3 9">Belongs to the acyl-CoA dehydrogenase family.</text>
</comment>
<dbReference type="PANTHER" id="PTHR43884:SF9">
    <property type="entry name" value="COMPLEX I ASSEMBLY FACTOR ACAD9, MITOCHONDRIAL"/>
    <property type="match status" value="1"/>
</dbReference>
<evidence type="ECO:0000256" key="2">
    <source>
        <dbReference type="ARBA" id="ARBA00004173"/>
    </source>
</evidence>
<dbReference type="GO" id="GO:0050660">
    <property type="term" value="F:flavin adenine dinucleotide binding"/>
    <property type="evidence" value="ECO:0007669"/>
    <property type="project" value="InterPro"/>
</dbReference>
<dbReference type="Gene3D" id="1.20.140.10">
    <property type="entry name" value="Butyryl-CoA Dehydrogenase, subunit A, domain 3"/>
    <property type="match status" value="2"/>
</dbReference>
<reference evidence="14 15" key="1">
    <citation type="submission" date="2015-09" db="EMBL/GenBank/DDBJ databases">
        <title>Trachymyrmex zeteki WGS genome.</title>
        <authorList>
            <person name="Nygaard S."/>
            <person name="Hu H."/>
            <person name="Boomsma J."/>
            <person name="Zhang G."/>
        </authorList>
    </citation>
    <scope>NUCLEOTIDE SEQUENCE [LARGE SCALE GENOMIC DNA]</scope>
    <source>
        <strain evidence="14">Tzet28-1</strain>
        <tissue evidence="14">Whole body</tissue>
    </source>
</reference>
<dbReference type="InterPro" id="IPR009075">
    <property type="entry name" value="AcylCo_DH/oxidase_C"/>
</dbReference>
<organism evidence="14 15">
    <name type="scientific">Mycetomoellerius zeteki</name>
    <dbReference type="NCBI Taxonomy" id="64791"/>
    <lineage>
        <taxon>Eukaryota</taxon>
        <taxon>Metazoa</taxon>
        <taxon>Ecdysozoa</taxon>
        <taxon>Arthropoda</taxon>
        <taxon>Hexapoda</taxon>
        <taxon>Insecta</taxon>
        <taxon>Pterygota</taxon>
        <taxon>Neoptera</taxon>
        <taxon>Endopterygota</taxon>
        <taxon>Hymenoptera</taxon>
        <taxon>Apocrita</taxon>
        <taxon>Aculeata</taxon>
        <taxon>Formicoidea</taxon>
        <taxon>Formicidae</taxon>
        <taxon>Myrmicinae</taxon>
        <taxon>Mycetomoellerius</taxon>
    </lineage>
</organism>
<evidence type="ECO:0000256" key="4">
    <source>
        <dbReference type="ARBA" id="ARBA00022630"/>
    </source>
</evidence>